<dbReference type="PANTHER" id="PTHR31286:SF181">
    <property type="entry name" value="ZINC KNUCKLE (CCHC-TYPE) FAMILY PROTEIN"/>
    <property type="match status" value="1"/>
</dbReference>
<keyword evidence="4" id="KW-1185">Reference proteome</keyword>
<reference evidence="3" key="2">
    <citation type="journal article" date="2023" name="Plants (Basel)">
        <title>Annotation of the Turnera subulata (Passifloraceae) Draft Genome Reveals the S-Locus Evolved after the Divergence of Turneroideae from Passifloroideae in a Stepwise Manner.</title>
        <authorList>
            <person name="Henning P.M."/>
            <person name="Roalson E.H."/>
            <person name="Mir W."/>
            <person name="McCubbin A.G."/>
            <person name="Shore J.S."/>
        </authorList>
    </citation>
    <scope>NUCLEOTIDE SEQUENCE</scope>
    <source>
        <strain evidence="3">F60SS</strain>
    </source>
</reference>
<protein>
    <recommendedName>
        <fullName evidence="2">DUF4283 domain-containing protein</fullName>
    </recommendedName>
</protein>
<evidence type="ECO:0000256" key="1">
    <source>
        <dbReference type="SAM" id="MobiDB-lite"/>
    </source>
</evidence>
<evidence type="ECO:0000313" key="3">
    <source>
        <dbReference type="EMBL" id="KAJ4842303.1"/>
    </source>
</evidence>
<sequence>MATTLYDDSGLNRARSSIVMDLGGISLPKPNSGSAQRLKGKGIQTSAPVVFMIDSSCSLPAPAIVPPVSSVCSAPLDSSVLMPVASLVKKFPPVATAAVPSSSSSWAKVASTSPAAPQPLKFVEPIFTSDLSVLSIPSEFLNIGHKKYSKCLVGQFLGNSPKIGLIHAVLNKLWGRHGEVSVSTYKDGLFLFQLPNDAAYARALYHGPWHVGGVPFILWPWSSSMKKLDPSTATYPVWVQLKNVPLELLTVEGLSYLASALGTPLHSDQDWSRLFKGDRANVCINVDFSKPLQSQLLIDISWDQIAIDVSYSWKPQFCDNCHTWGHHALACSMQHRKAQWVPKAKSDSPILPAVPPPIIPAVPATLDCAPFVATPTCPVVPYIETCSSSHLSSLPSVSAPMPTSTVEIDSVADASTHDSPAVAINDAPPILSSNISPKKSRAAAAGVGEGGGEQEEERKK</sequence>
<dbReference type="Pfam" id="PF14111">
    <property type="entry name" value="DUF4283"/>
    <property type="match status" value="1"/>
</dbReference>
<evidence type="ECO:0000313" key="4">
    <source>
        <dbReference type="Proteomes" id="UP001141552"/>
    </source>
</evidence>
<feature type="domain" description="DUF4283" evidence="2">
    <location>
        <begin position="148"/>
        <end position="224"/>
    </location>
</feature>
<organism evidence="3 4">
    <name type="scientific">Turnera subulata</name>
    <dbReference type="NCBI Taxonomy" id="218843"/>
    <lineage>
        <taxon>Eukaryota</taxon>
        <taxon>Viridiplantae</taxon>
        <taxon>Streptophyta</taxon>
        <taxon>Embryophyta</taxon>
        <taxon>Tracheophyta</taxon>
        <taxon>Spermatophyta</taxon>
        <taxon>Magnoliopsida</taxon>
        <taxon>eudicotyledons</taxon>
        <taxon>Gunneridae</taxon>
        <taxon>Pentapetalae</taxon>
        <taxon>rosids</taxon>
        <taxon>fabids</taxon>
        <taxon>Malpighiales</taxon>
        <taxon>Passifloraceae</taxon>
        <taxon>Turnera</taxon>
    </lineage>
</organism>
<dbReference type="PANTHER" id="PTHR31286">
    <property type="entry name" value="GLYCINE-RICH CELL WALL STRUCTURAL PROTEIN 1.8-LIKE"/>
    <property type="match status" value="1"/>
</dbReference>
<dbReference type="InterPro" id="IPR040256">
    <property type="entry name" value="At4g02000-like"/>
</dbReference>
<gene>
    <name evidence="3" type="ORF">Tsubulata_011287</name>
</gene>
<dbReference type="AlphaFoldDB" id="A0A9Q0G326"/>
<evidence type="ECO:0000259" key="2">
    <source>
        <dbReference type="Pfam" id="PF14111"/>
    </source>
</evidence>
<name>A0A9Q0G326_9ROSI</name>
<dbReference type="InterPro" id="IPR025558">
    <property type="entry name" value="DUF4283"/>
</dbReference>
<accession>A0A9Q0G326</accession>
<dbReference type="Proteomes" id="UP001141552">
    <property type="component" value="Unassembled WGS sequence"/>
</dbReference>
<proteinExistence type="predicted"/>
<reference evidence="3" key="1">
    <citation type="submission" date="2022-02" db="EMBL/GenBank/DDBJ databases">
        <authorList>
            <person name="Henning P.M."/>
            <person name="McCubbin A.G."/>
            <person name="Shore J.S."/>
        </authorList>
    </citation>
    <scope>NUCLEOTIDE SEQUENCE</scope>
    <source>
        <strain evidence="3">F60SS</strain>
        <tissue evidence="3">Leaves</tissue>
    </source>
</reference>
<comment type="caution">
    <text evidence="3">The sequence shown here is derived from an EMBL/GenBank/DDBJ whole genome shotgun (WGS) entry which is preliminary data.</text>
</comment>
<dbReference type="OrthoDB" id="1751344at2759"/>
<feature type="region of interest" description="Disordered" evidence="1">
    <location>
        <begin position="417"/>
        <end position="460"/>
    </location>
</feature>
<dbReference type="EMBL" id="JAKUCV010002525">
    <property type="protein sequence ID" value="KAJ4842303.1"/>
    <property type="molecule type" value="Genomic_DNA"/>
</dbReference>